<evidence type="ECO:0000313" key="8">
    <source>
        <dbReference type="Proteomes" id="UP000701999"/>
    </source>
</evidence>
<proteinExistence type="predicted"/>
<protein>
    <submittedName>
        <fullName evidence="7">HlyD family secretion protein</fullName>
    </submittedName>
</protein>
<dbReference type="SUPFAM" id="SSF111369">
    <property type="entry name" value="HlyD-like secretion proteins"/>
    <property type="match status" value="1"/>
</dbReference>
<feature type="transmembrane region" description="Helical" evidence="5">
    <location>
        <begin position="6"/>
        <end position="26"/>
    </location>
</feature>
<dbReference type="RefSeq" id="WP_159184601.1">
    <property type="nucleotide sequence ID" value="NZ_JACVJL010000110.1"/>
</dbReference>
<reference evidence="7 8" key="1">
    <citation type="submission" date="2020-09" db="EMBL/GenBank/DDBJ databases">
        <title>Development of specific Francisella tularensis PCR assay based on in-depth characterization of family Francisellaceae.</title>
        <authorList>
            <person name="Ohrman C."/>
            <person name="Sahl J."/>
            <person name="Sjodin A."/>
            <person name="Uneklint I."/>
            <person name="Ballard R."/>
            <person name="Karlsson L."/>
            <person name="Mcdonough R."/>
            <person name="Sundell D."/>
            <person name="Soria K."/>
            <person name="Brindeflk B."/>
            <person name="Vallesi A."/>
            <person name="Ramirez-Paredes J.G."/>
            <person name="Colquhoun D."/>
            <person name="Myrtennas K."/>
            <person name="Birdsell D."/>
            <person name="Johansson A."/>
            <person name="Wagner D."/>
            <person name="Forsman M."/>
        </authorList>
    </citation>
    <scope>NUCLEOTIDE SEQUENCE [LARGE SCALE GENOMIC DNA]</scope>
    <source>
        <strain evidence="7 8">FSC1140</strain>
    </source>
</reference>
<dbReference type="InterPro" id="IPR050739">
    <property type="entry name" value="MFP"/>
</dbReference>
<keyword evidence="4 5" id="KW-0472">Membrane</keyword>
<evidence type="ECO:0000256" key="3">
    <source>
        <dbReference type="ARBA" id="ARBA00022989"/>
    </source>
</evidence>
<name>A0A9Q2KVY6_9GAMM</name>
<dbReference type="EMBL" id="JACVKN010000146">
    <property type="protein sequence ID" value="MBK2065383.1"/>
    <property type="molecule type" value="Genomic_DNA"/>
</dbReference>
<keyword evidence="8" id="KW-1185">Reference proteome</keyword>
<comment type="caution">
    <text evidence="7">The sequence shown here is derived from an EMBL/GenBank/DDBJ whole genome shotgun (WGS) entry which is preliminary data.</text>
</comment>
<dbReference type="AlphaFoldDB" id="A0A9Q2KVY6"/>
<dbReference type="Gene3D" id="2.40.50.100">
    <property type="match status" value="1"/>
</dbReference>
<dbReference type="GO" id="GO:0016020">
    <property type="term" value="C:membrane"/>
    <property type="evidence" value="ECO:0007669"/>
    <property type="project" value="UniProtKB-SubCell"/>
</dbReference>
<dbReference type="Gene3D" id="2.40.30.170">
    <property type="match status" value="1"/>
</dbReference>
<evidence type="ECO:0000256" key="4">
    <source>
        <dbReference type="ARBA" id="ARBA00023136"/>
    </source>
</evidence>
<organism evidence="7 8">
    <name type="scientific">Francisella noatunensis</name>
    <dbReference type="NCBI Taxonomy" id="657445"/>
    <lineage>
        <taxon>Bacteria</taxon>
        <taxon>Pseudomonadati</taxon>
        <taxon>Pseudomonadota</taxon>
        <taxon>Gammaproteobacteria</taxon>
        <taxon>Thiotrichales</taxon>
        <taxon>Francisellaceae</taxon>
        <taxon>Francisella</taxon>
    </lineage>
</organism>
<evidence type="ECO:0000256" key="1">
    <source>
        <dbReference type="ARBA" id="ARBA00004167"/>
    </source>
</evidence>
<dbReference type="GeneID" id="93255370"/>
<dbReference type="Proteomes" id="UP000701999">
    <property type="component" value="Unassembled WGS sequence"/>
</dbReference>
<dbReference type="Pfam" id="PF25963">
    <property type="entry name" value="Beta-barrel_AAEA"/>
    <property type="match status" value="1"/>
</dbReference>
<dbReference type="PANTHER" id="PTHR30386:SF26">
    <property type="entry name" value="TRANSPORT PROTEIN COMB"/>
    <property type="match status" value="1"/>
</dbReference>
<evidence type="ECO:0000256" key="2">
    <source>
        <dbReference type="ARBA" id="ARBA00022692"/>
    </source>
</evidence>
<sequence length="321" mass="37353">MKISKLMAAVIILFIIIFLICIFLYFDASFERDAYLYANFTRVNSVENGQVQKIYIKKGSYVNKGDTLFELDCRYITKELNILQSQDKKIALEFKDIAIKIKLAEKQRDLARKSLIVEKRNFERYKLLIKDGAVSDQQKDLAEKNLISSESQFVKACQNVDNLKIRQNDLLSDEKITQSKIDQKEYSLSRCSIKATTNGYISNFILQKGDFINKGEDLFSIVDTHKWYVVANVKESNIRYLSVGQTISMTTSLTGFKKYTGKIVNIEKGITRPEYNNFSALYHIERNIDWVRLDYRFPVRIEVLSKDTKEFRLGGDVHVWF</sequence>
<gene>
    <name evidence="7" type="ORF">IB647_06965</name>
</gene>
<evidence type="ECO:0000259" key="6">
    <source>
        <dbReference type="Pfam" id="PF25963"/>
    </source>
</evidence>
<dbReference type="InterPro" id="IPR058634">
    <property type="entry name" value="AaeA-lik-b-barrel"/>
</dbReference>
<accession>A0A9Q2KVY6</accession>
<keyword evidence="2 5" id="KW-0812">Transmembrane</keyword>
<evidence type="ECO:0000256" key="5">
    <source>
        <dbReference type="SAM" id="Phobius"/>
    </source>
</evidence>
<dbReference type="PANTHER" id="PTHR30386">
    <property type="entry name" value="MEMBRANE FUSION SUBUNIT OF EMRAB-TOLC MULTIDRUG EFFLUX PUMP"/>
    <property type="match status" value="1"/>
</dbReference>
<comment type="subcellular location">
    <subcellularLocation>
        <location evidence="1">Membrane</location>
        <topology evidence="1">Single-pass membrane protein</topology>
    </subcellularLocation>
</comment>
<feature type="domain" description="p-hydroxybenzoic acid efflux pump subunit AaeA-like beta-barrel" evidence="6">
    <location>
        <begin position="227"/>
        <end position="309"/>
    </location>
</feature>
<keyword evidence="3 5" id="KW-1133">Transmembrane helix</keyword>
<evidence type="ECO:0000313" key="7">
    <source>
        <dbReference type="EMBL" id="MBK2065383.1"/>
    </source>
</evidence>